<name>B4IPR2_DROSE</name>
<sequence length="88" mass="9389">MNQTTFLAVLGRLRPCTWSHTEYTSERIAETWSSNGVSANSSGSSKASLLTSSTNGRQRAAEMFQDGTGAKLSTVFAGSRVTTTLIVL</sequence>
<evidence type="ECO:0000313" key="2">
    <source>
        <dbReference type="EMBL" id="EDW55864.1"/>
    </source>
</evidence>
<dbReference type="HOGENOM" id="CLU_2471469_0_0_1"/>
<gene>
    <name evidence="2" type="primary">Dsec\GM16097</name>
    <name evidence="2" type="ORF">Dsec_GM16097</name>
</gene>
<keyword evidence="3" id="KW-1185">Reference proteome</keyword>
<dbReference type="AlphaFoldDB" id="B4IPR2"/>
<reference evidence="2 3" key="1">
    <citation type="journal article" date="2007" name="Nature">
        <title>Evolution of genes and genomes on the Drosophila phylogeny.</title>
        <authorList>
            <consortium name="Drosophila 12 Genomes Consortium"/>
            <person name="Clark A.G."/>
            <person name="Eisen M.B."/>
            <person name="Smith D.R."/>
            <person name="Bergman C.M."/>
            <person name="Oliver B."/>
            <person name="Markow T.A."/>
            <person name="Kaufman T.C."/>
            <person name="Kellis M."/>
            <person name="Gelbart W."/>
            <person name="Iyer V.N."/>
            <person name="Pollard D.A."/>
            <person name="Sackton T.B."/>
            <person name="Larracuente A.M."/>
            <person name="Singh N.D."/>
            <person name="Abad J.P."/>
            <person name="Abt D.N."/>
            <person name="Adryan B."/>
            <person name="Aguade M."/>
            <person name="Akashi H."/>
            <person name="Anderson W.W."/>
            <person name="Aquadro C.F."/>
            <person name="Ardell D.H."/>
            <person name="Arguello R."/>
            <person name="Artieri C.G."/>
            <person name="Barbash D.A."/>
            <person name="Barker D."/>
            <person name="Barsanti P."/>
            <person name="Batterham P."/>
            <person name="Batzoglou S."/>
            <person name="Begun D."/>
            <person name="Bhutkar A."/>
            <person name="Blanco E."/>
            <person name="Bosak S.A."/>
            <person name="Bradley R.K."/>
            <person name="Brand A.D."/>
            <person name="Brent M.R."/>
            <person name="Brooks A.N."/>
            <person name="Brown R.H."/>
            <person name="Butlin R.K."/>
            <person name="Caggese C."/>
            <person name="Calvi B.R."/>
            <person name="Bernardo de Carvalho A."/>
            <person name="Caspi A."/>
            <person name="Castrezana S."/>
            <person name="Celniker S.E."/>
            <person name="Chang J.L."/>
            <person name="Chapple C."/>
            <person name="Chatterji S."/>
            <person name="Chinwalla A."/>
            <person name="Civetta A."/>
            <person name="Clifton S.W."/>
            <person name="Comeron J.M."/>
            <person name="Costello J.C."/>
            <person name="Coyne J.A."/>
            <person name="Daub J."/>
            <person name="David R.G."/>
            <person name="Delcher A.L."/>
            <person name="Delehaunty K."/>
            <person name="Do C.B."/>
            <person name="Ebling H."/>
            <person name="Edwards K."/>
            <person name="Eickbush T."/>
            <person name="Evans J.D."/>
            <person name="Filipski A."/>
            <person name="Findeiss S."/>
            <person name="Freyhult E."/>
            <person name="Fulton L."/>
            <person name="Fulton R."/>
            <person name="Garcia A.C."/>
            <person name="Gardiner A."/>
            <person name="Garfield D.A."/>
            <person name="Garvin B.E."/>
            <person name="Gibson G."/>
            <person name="Gilbert D."/>
            <person name="Gnerre S."/>
            <person name="Godfrey J."/>
            <person name="Good R."/>
            <person name="Gotea V."/>
            <person name="Gravely B."/>
            <person name="Greenberg A.J."/>
            <person name="Griffiths-Jones S."/>
            <person name="Gross S."/>
            <person name="Guigo R."/>
            <person name="Gustafson E.A."/>
            <person name="Haerty W."/>
            <person name="Hahn M.W."/>
            <person name="Halligan D.L."/>
            <person name="Halpern A.L."/>
            <person name="Halter G.M."/>
            <person name="Han M.V."/>
            <person name="Heger A."/>
            <person name="Hillier L."/>
            <person name="Hinrichs A.S."/>
            <person name="Holmes I."/>
            <person name="Hoskins R.A."/>
            <person name="Hubisz M.J."/>
            <person name="Hultmark D."/>
            <person name="Huntley M.A."/>
            <person name="Jaffe D.B."/>
            <person name="Jagadeeshan S."/>
            <person name="Jeck W.R."/>
            <person name="Johnson J."/>
            <person name="Jones C.D."/>
            <person name="Jordan W.C."/>
            <person name="Karpen G.H."/>
            <person name="Kataoka E."/>
            <person name="Keightley P.D."/>
            <person name="Kheradpour P."/>
            <person name="Kirkness E.F."/>
            <person name="Koerich L.B."/>
            <person name="Kristiansen K."/>
            <person name="Kudrna D."/>
            <person name="Kulathinal R.J."/>
            <person name="Kumar S."/>
            <person name="Kwok R."/>
            <person name="Lander E."/>
            <person name="Langley C.H."/>
            <person name="Lapoint R."/>
            <person name="Lazzaro B.P."/>
            <person name="Lee S.J."/>
            <person name="Levesque L."/>
            <person name="Li R."/>
            <person name="Lin C.F."/>
            <person name="Lin M.F."/>
            <person name="Lindblad-Toh K."/>
            <person name="Llopart A."/>
            <person name="Long M."/>
            <person name="Low L."/>
            <person name="Lozovsky E."/>
            <person name="Lu J."/>
            <person name="Luo M."/>
            <person name="Machado C.A."/>
            <person name="Makalowski W."/>
            <person name="Marzo M."/>
            <person name="Matsuda M."/>
            <person name="Matzkin L."/>
            <person name="McAllister B."/>
            <person name="McBride C.S."/>
            <person name="McKernan B."/>
            <person name="McKernan K."/>
            <person name="Mendez-Lago M."/>
            <person name="Minx P."/>
            <person name="Mollenhauer M.U."/>
            <person name="Montooth K."/>
            <person name="Mount S.M."/>
            <person name="Mu X."/>
            <person name="Myers E."/>
            <person name="Negre B."/>
            <person name="Newfeld S."/>
            <person name="Nielsen R."/>
            <person name="Noor M.A."/>
            <person name="O'Grady P."/>
            <person name="Pachter L."/>
            <person name="Papaceit M."/>
            <person name="Parisi M.J."/>
            <person name="Parisi M."/>
            <person name="Parts L."/>
            <person name="Pedersen J.S."/>
            <person name="Pesole G."/>
            <person name="Phillippy A.M."/>
            <person name="Ponting C.P."/>
            <person name="Pop M."/>
            <person name="Porcelli D."/>
            <person name="Powell J.R."/>
            <person name="Prohaska S."/>
            <person name="Pruitt K."/>
            <person name="Puig M."/>
            <person name="Quesneville H."/>
            <person name="Ram K.R."/>
            <person name="Rand D."/>
            <person name="Rasmussen M.D."/>
            <person name="Reed L.K."/>
            <person name="Reenan R."/>
            <person name="Reily A."/>
            <person name="Remington K.A."/>
            <person name="Rieger T.T."/>
            <person name="Ritchie M.G."/>
            <person name="Robin C."/>
            <person name="Rogers Y.H."/>
            <person name="Rohde C."/>
            <person name="Rozas J."/>
            <person name="Rubenfield M.J."/>
            <person name="Ruiz A."/>
            <person name="Russo S."/>
            <person name="Salzberg S.L."/>
            <person name="Sanchez-Gracia A."/>
            <person name="Saranga D.J."/>
            <person name="Sato H."/>
            <person name="Schaeffer S.W."/>
            <person name="Schatz M.C."/>
            <person name="Schlenke T."/>
            <person name="Schwartz R."/>
            <person name="Segarra C."/>
            <person name="Singh R.S."/>
            <person name="Sirot L."/>
            <person name="Sirota M."/>
            <person name="Sisneros N.B."/>
            <person name="Smith C.D."/>
            <person name="Smith T.F."/>
            <person name="Spieth J."/>
            <person name="Stage D.E."/>
            <person name="Stark A."/>
            <person name="Stephan W."/>
            <person name="Strausberg R.L."/>
            <person name="Strempel S."/>
            <person name="Sturgill D."/>
            <person name="Sutton G."/>
            <person name="Sutton G.G."/>
            <person name="Tao W."/>
            <person name="Teichmann S."/>
            <person name="Tobari Y.N."/>
            <person name="Tomimura Y."/>
            <person name="Tsolas J.M."/>
            <person name="Valente V.L."/>
            <person name="Venter E."/>
            <person name="Venter J.C."/>
            <person name="Vicario S."/>
            <person name="Vieira F.G."/>
            <person name="Vilella A.J."/>
            <person name="Villasante A."/>
            <person name="Walenz B."/>
            <person name="Wang J."/>
            <person name="Wasserman M."/>
            <person name="Watts T."/>
            <person name="Wilson D."/>
            <person name="Wilson R.K."/>
            <person name="Wing R.A."/>
            <person name="Wolfner M.F."/>
            <person name="Wong A."/>
            <person name="Wong G.K."/>
            <person name="Wu C.I."/>
            <person name="Wu G."/>
            <person name="Yamamoto D."/>
            <person name="Yang H.P."/>
            <person name="Yang S.P."/>
            <person name="Yorke J.A."/>
            <person name="Yoshida K."/>
            <person name="Zdobnov E."/>
            <person name="Zhang P."/>
            <person name="Zhang Y."/>
            <person name="Zimin A.V."/>
            <person name="Baldwin J."/>
            <person name="Abdouelleil A."/>
            <person name="Abdulkadir J."/>
            <person name="Abebe A."/>
            <person name="Abera B."/>
            <person name="Abreu J."/>
            <person name="Acer S.C."/>
            <person name="Aftuck L."/>
            <person name="Alexander A."/>
            <person name="An P."/>
            <person name="Anderson E."/>
            <person name="Anderson S."/>
            <person name="Arachi H."/>
            <person name="Azer M."/>
            <person name="Bachantsang P."/>
            <person name="Barry A."/>
            <person name="Bayul T."/>
            <person name="Berlin A."/>
            <person name="Bessette D."/>
            <person name="Bloom T."/>
            <person name="Blye J."/>
            <person name="Boguslavskiy L."/>
            <person name="Bonnet C."/>
            <person name="Boukhgalter B."/>
            <person name="Bourzgui I."/>
            <person name="Brown A."/>
            <person name="Cahill P."/>
            <person name="Channer S."/>
            <person name="Cheshatsang Y."/>
            <person name="Chuda L."/>
            <person name="Citroen M."/>
            <person name="Collymore A."/>
            <person name="Cooke P."/>
            <person name="Costello M."/>
            <person name="D'Aco K."/>
            <person name="Daza R."/>
            <person name="De Haan G."/>
            <person name="DeGray S."/>
            <person name="DeMaso C."/>
            <person name="Dhargay N."/>
            <person name="Dooley K."/>
            <person name="Dooley E."/>
            <person name="Doricent M."/>
            <person name="Dorje P."/>
            <person name="Dorjee K."/>
            <person name="Dupes A."/>
            <person name="Elong R."/>
            <person name="Falk J."/>
            <person name="Farina A."/>
            <person name="Faro S."/>
            <person name="Ferguson D."/>
            <person name="Fisher S."/>
            <person name="Foley C.D."/>
            <person name="Franke A."/>
            <person name="Friedrich D."/>
            <person name="Gadbois L."/>
            <person name="Gearin G."/>
            <person name="Gearin C.R."/>
            <person name="Giannoukos G."/>
            <person name="Goode T."/>
            <person name="Graham J."/>
            <person name="Grandbois E."/>
            <person name="Grewal S."/>
            <person name="Gyaltsen K."/>
            <person name="Hafez N."/>
            <person name="Hagos B."/>
            <person name="Hall J."/>
            <person name="Henson C."/>
            <person name="Hollinger A."/>
            <person name="Honan T."/>
            <person name="Huard M.D."/>
            <person name="Hughes L."/>
            <person name="Hurhula B."/>
            <person name="Husby M.E."/>
            <person name="Kamat A."/>
            <person name="Kanga B."/>
            <person name="Kashin S."/>
            <person name="Khazanovich D."/>
            <person name="Kisner P."/>
            <person name="Lance K."/>
            <person name="Lara M."/>
            <person name="Lee W."/>
            <person name="Lennon N."/>
            <person name="Letendre F."/>
            <person name="LeVine R."/>
            <person name="Lipovsky A."/>
            <person name="Liu X."/>
            <person name="Liu J."/>
            <person name="Liu S."/>
            <person name="Lokyitsang T."/>
            <person name="Lokyitsang Y."/>
            <person name="Lubonja R."/>
            <person name="Lui A."/>
            <person name="MacDonald P."/>
            <person name="Magnisalis V."/>
            <person name="Maru K."/>
            <person name="Matthews C."/>
            <person name="McCusker W."/>
            <person name="McDonough S."/>
            <person name="Mehta T."/>
            <person name="Meldrim J."/>
            <person name="Meneus L."/>
            <person name="Mihai O."/>
            <person name="Mihalev A."/>
            <person name="Mihova T."/>
            <person name="Mittelman R."/>
            <person name="Mlenga V."/>
            <person name="Montmayeur A."/>
            <person name="Mulrain L."/>
            <person name="Navidi A."/>
            <person name="Naylor J."/>
            <person name="Negash T."/>
            <person name="Nguyen T."/>
            <person name="Nguyen N."/>
            <person name="Nicol R."/>
            <person name="Norbu C."/>
            <person name="Norbu N."/>
            <person name="Novod N."/>
            <person name="O'Neill B."/>
            <person name="Osman S."/>
            <person name="Markiewicz E."/>
            <person name="Oyono O.L."/>
            <person name="Patti C."/>
            <person name="Phunkhang P."/>
            <person name="Pierre F."/>
            <person name="Priest M."/>
            <person name="Raghuraman S."/>
            <person name="Rege F."/>
            <person name="Reyes R."/>
            <person name="Rise C."/>
            <person name="Rogov P."/>
            <person name="Ross K."/>
            <person name="Ryan E."/>
            <person name="Settipalli S."/>
            <person name="Shea T."/>
            <person name="Sherpa N."/>
            <person name="Shi L."/>
            <person name="Shih D."/>
            <person name="Sparrow T."/>
            <person name="Spaulding J."/>
            <person name="Stalker J."/>
            <person name="Stange-Thomann N."/>
            <person name="Stavropoulos S."/>
            <person name="Stone C."/>
            <person name="Strader C."/>
            <person name="Tesfaye S."/>
            <person name="Thomson T."/>
            <person name="Thoulutsang Y."/>
            <person name="Thoulutsang D."/>
            <person name="Topham K."/>
            <person name="Topping I."/>
            <person name="Tsamla T."/>
            <person name="Vassiliev H."/>
            <person name="Vo A."/>
            <person name="Wangchuk T."/>
            <person name="Wangdi T."/>
            <person name="Weiand M."/>
            <person name="Wilkinson J."/>
            <person name="Wilson A."/>
            <person name="Yadav S."/>
            <person name="Young G."/>
            <person name="Yu Q."/>
            <person name="Zembek L."/>
            <person name="Zhong D."/>
            <person name="Zimmer A."/>
            <person name="Zwirko Z."/>
            <person name="Jaffe D.B."/>
            <person name="Alvarez P."/>
            <person name="Brockman W."/>
            <person name="Butler J."/>
            <person name="Chin C."/>
            <person name="Gnerre S."/>
            <person name="Grabherr M."/>
            <person name="Kleber M."/>
            <person name="Mauceli E."/>
            <person name="MacCallum I."/>
        </authorList>
    </citation>
    <scope>NUCLEOTIDE SEQUENCE [LARGE SCALE GENOMIC DNA]</scope>
    <source>
        <strain evidence="3">Rob3c / Tucson 14021-0248.25</strain>
    </source>
</reference>
<evidence type="ECO:0000313" key="3">
    <source>
        <dbReference type="Proteomes" id="UP000001292"/>
    </source>
</evidence>
<dbReference type="EMBL" id="CH683083">
    <property type="protein sequence ID" value="EDW55864.1"/>
    <property type="molecule type" value="Genomic_DNA"/>
</dbReference>
<organism evidence="3">
    <name type="scientific">Drosophila sechellia</name>
    <name type="common">Fruit fly</name>
    <dbReference type="NCBI Taxonomy" id="7238"/>
    <lineage>
        <taxon>Eukaryota</taxon>
        <taxon>Metazoa</taxon>
        <taxon>Ecdysozoa</taxon>
        <taxon>Arthropoda</taxon>
        <taxon>Hexapoda</taxon>
        <taxon>Insecta</taxon>
        <taxon>Pterygota</taxon>
        <taxon>Neoptera</taxon>
        <taxon>Endopterygota</taxon>
        <taxon>Diptera</taxon>
        <taxon>Brachycera</taxon>
        <taxon>Muscomorpha</taxon>
        <taxon>Ephydroidea</taxon>
        <taxon>Drosophilidae</taxon>
        <taxon>Drosophila</taxon>
        <taxon>Sophophora</taxon>
    </lineage>
</organism>
<proteinExistence type="predicted"/>
<evidence type="ECO:0000256" key="1">
    <source>
        <dbReference type="SAM" id="MobiDB-lite"/>
    </source>
</evidence>
<accession>B4IPR2</accession>
<dbReference type="Proteomes" id="UP000001292">
    <property type="component" value="Unassembled WGS sequence"/>
</dbReference>
<protein>
    <submittedName>
        <fullName evidence="2">GM16097</fullName>
    </submittedName>
</protein>
<feature type="region of interest" description="Disordered" evidence="1">
    <location>
        <begin position="34"/>
        <end position="54"/>
    </location>
</feature>